<keyword evidence="4" id="KW-0812">Transmembrane</keyword>
<accession>A0A8T0GL71</accession>
<dbReference type="SUPFAM" id="SSF144232">
    <property type="entry name" value="HIT/MYND zinc finger-like"/>
    <property type="match status" value="1"/>
</dbReference>
<organism evidence="6 7">
    <name type="scientific">Ceratodon purpureus</name>
    <name type="common">Fire moss</name>
    <name type="synonym">Dicranum purpureum</name>
    <dbReference type="NCBI Taxonomy" id="3225"/>
    <lineage>
        <taxon>Eukaryota</taxon>
        <taxon>Viridiplantae</taxon>
        <taxon>Streptophyta</taxon>
        <taxon>Embryophyta</taxon>
        <taxon>Bryophyta</taxon>
        <taxon>Bryophytina</taxon>
        <taxon>Bryopsida</taxon>
        <taxon>Dicranidae</taxon>
        <taxon>Pseudoditrichales</taxon>
        <taxon>Ditrichaceae</taxon>
        <taxon>Ceratodon</taxon>
    </lineage>
</organism>
<keyword evidence="4" id="KW-1133">Transmembrane helix</keyword>
<keyword evidence="4" id="KW-0472">Membrane</keyword>
<dbReference type="InterPro" id="IPR002893">
    <property type="entry name" value="Znf_MYND"/>
</dbReference>
<evidence type="ECO:0000259" key="5">
    <source>
        <dbReference type="Pfam" id="PF01753"/>
    </source>
</evidence>
<sequence>MDLSRQDMERLRLIAESDPNLKQMLDMYEQLTAFGGGQQEENDRRWSIMVEAEGKMTESEKPKTMGAHRDLLEKFGFRCTTPVPKKQGGEVGHFGDFMEKYGAGGLELMSEYEMKSATAPKPRCDECRKLSSIRCRQCGEHYCSRACQIKARPLHKRVCKAVAAQRVECTSSPRPGGVVVGGRRTRHRARGSSHRAALTFIIVLFLFLLFLTFF</sequence>
<keyword evidence="7" id="KW-1185">Reference proteome</keyword>
<dbReference type="Proteomes" id="UP000822688">
    <property type="component" value="Chromosome 10"/>
</dbReference>
<dbReference type="AlphaFoldDB" id="A0A8T0GL71"/>
<keyword evidence="2" id="KW-0863">Zinc-finger</keyword>
<evidence type="ECO:0000313" key="6">
    <source>
        <dbReference type="EMBL" id="KAG0558949.1"/>
    </source>
</evidence>
<feature type="domain" description="MYND-type" evidence="5">
    <location>
        <begin position="124"/>
        <end position="159"/>
    </location>
</feature>
<feature type="transmembrane region" description="Helical" evidence="4">
    <location>
        <begin position="196"/>
        <end position="213"/>
    </location>
</feature>
<evidence type="ECO:0000313" key="7">
    <source>
        <dbReference type="Proteomes" id="UP000822688"/>
    </source>
</evidence>
<evidence type="ECO:0000256" key="1">
    <source>
        <dbReference type="ARBA" id="ARBA00022723"/>
    </source>
</evidence>
<evidence type="ECO:0000256" key="4">
    <source>
        <dbReference type="SAM" id="Phobius"/>
    </source>
</evidence>
<dbReference type="Pfam" id="PF01753">
    <property type="entry name" value="zf-MYND"/>
    <property type="match status" value="1"/>
</dbReference>
<proteinExistence type="predicted"/>
<keyword evidence="1" id="KW-0479">Metal-binding</keyword>
<comment type="caution">
    <text evidence="6">The sequence shown here is derived from an EMBL/GenBank/DDBJ whole genome shotgun (WGS) entry which is preliminary data.</text>
</comment>
<dbReference type="EMBL" id="CM026431">
    <property type="protein sequence ID" value="KAG0558949.1"/>
    <property type="molecule type" value="Genomic_DNA"/>
</dbReference>
<dbReference type="GO" id="GO:0008270">
    <property type="term" value="F:zinc ion binding"/>
    <property type="evidence" value="ECO:0007669"/>
    <property type="project" value="UniProtKB-KW"/>
</dbReference>
<evidence type="ECO:0000256" key="2">
    <source>
        <dbReference type="ARBA" id="ARBA00022771"/>
    </source>
</evidence>
<keyword evidence="3" id="KW-0862">Zinc</keyword>
<protein>
    <recommendedName>
        <fullName evidence="5">MYND-type domain-containing protein</fullName>
    </recommendedName>
</protein>
<name>A0A8T0GL71_CERPU</name>
<gene>
    <name evidence="6" type="ORF">KC19_10G066600</name>
</gene>
<reference evidence="6" key="1">
    <citation type="submission" date="2020-06" db="EMBL/GenBank/DDBJ databases">
        <title>WGS assembly of Ceratodon purpureus strain R40.</title>
        <authorList>
            <person name="Carey S.B."/>
            <person name="Jenkins J."/>
            <person name="Shu S."/>
            <person name="Lovell J.T."/>
            <person name="Sreedasyam A."/>
            <person name="Maumus F."/>
            <person name="Tiley G.P."/>
            <person name="Fernandez-Pozo N."/>
            <person name="Barry K."/>
            <person name="Chen C."/>
            <person name="Wang M."/>
            <person name="Lipzen A."/>
            <person name="Daum C."/>
            <person name="Saski C.A."/>
            <person name="Payton A.C."/>
            <person name="Mcbreen J.C."/>
            <person name="Conrad R.E."/>
            <person name="Kollar L.M."/>
            <person name="Olsson S."/>
            <person name="Huttunen S."/>
            <person name="Landis J.B."/>
            <person name="Wickett N.J."/>
            <person name="Johnson M.G."/>
            <person name="Rensing S.A."/>
            <person name="Grimwood J."/>
            <person name="Schmutz J."/>
            <person name="Mcdaniel S.F."/>
        </authorList>
    </citation>
    <scope>NUCLEOTIDE SEQUENCE</scope>
    <source>
        <strain evidence="6">R40</strain>
    </source>
</reference>
<dbReference type="Gene3D" id="6.10.140.2220">
    <property type="match status" value="1"/>
</dbReference>
<evidence type="ECO:0000256" key="3">
    <source>
        <dbReference type="ARBA" id="ARBA00022833"/>
    </source>
</evidence>